<feature type="compositionally biased region" description="Basic residues" evidence="1">
    <location>
        <begin position="82"/>
        <end position="95"/>
    </location>
</feature>
<name>A0ABQ5Y447_9VIBR</name>
<sequence>MNKLSNPSRNINQFVYDFSRYDYADKHIENKTIQRVKEITQNASSDDGIKEIQLELLWKGLKRSNESTKAQRPTPKTEAKLKSKSALRKEKKAKKKQDAVVKAKLKPSNTTGRALTPSISKSNKDSWSNAPSWSEVKRKTQQNIDARSKMDLVDRLPSSVIKAESSTPKIDSKTPINPELVSDLMKYGVSCDWLSTEEGEQLQLQQIGCSSNFIFISGNSSSQKLEVLTRAFNLFTYKSNYTGEKEQKIALEKVINFMWSVQVKRNPLKQKIKVPNQIKKKRFSFVSTPSLLHSQFGWDNLSAIEKANLIIELRYRLGFVKTKEPLKFGLVQPTIFEQLLEERPHISADHQPPEKKHENNTAHKESDVLWHSDGGPSCEFELSTRQEFAIESSSEEDKEQEKLSERTGSDENVAHHSAESELKVRTELIGKSFRWPSTIAFEADGSLPEVQWPQIGVLKAVGYTVGAQGLPQTERRSILKNVYMQTLPYVDSRSYMNEWGEPSSSERLKKMAETLASLTKGAKRKTQANMNQAIRDWESDLAWLKEQYYLEHKYVWVWPRSGNIDEPDTELVAKEKRYQSSRDFLIEQYTNKANELCCQICQSALPFKLESGEYFWEEIPVTKSINSSPYSDLILCPNHRAMYLHTNSKPNQLLENLGDSFSKKLSIELASEQVSIFVTELHQKKLRLAKELMPRTKSSSCLFDFSNIPQGLQGVKKLYLYEKQGSWVVSSRAKVIATLTSKSEAKKWLACFDEHRGVTSTITEKVPTPKSKKTHQPKLKAGSSLSVAGVRFGTVKKTEPQSSYKTGFTTCSNCRGDGGINGGCWKCGGSGWM</sequence>
<accession>A0ABQ5Y447</accession>
<organism evidence="2 3">
    <name type="scientific">Vibrio hyugaensis</name>
    <dbReference type="NCBI Taxonomy" id="1534743"/>
    <lineage>
        <taxon>Bacteria</taxon>
        <taxon>Pseudomonadati</taxon>
        <taxon>Pseudomonadota</taxon>
        <taxon>Gammaproteobacteria</taxon>
        <taxon>Vibrionales</taxon>
        <taxon>Vibrionaceae</taxon>
        <taxon>Vibrio</taxon>
    </lineage>
</organism>
<feature type="region of interest" description="Disordered" evidence="1">
    <location>
        <begin position="348"/>
        <end position="368"/>
    </location>
</feature>
<evidence type="ECO:0000256" key="1">
    <source>
        <dbReference type="SAM" id="MobiDB-lite"/>
    </source>
</evidence>
<comment type="caution">
    <text evidence="2">The sequence shown here is derived from an EMBL/GenBank/DDBJ whole genome shotgun (WGS) entry which is preliminary data.</text>
</comment>
<feature type="region of interest" description="Disordered" evidence="1">
    <location>
        <begin position="389"/>
        <end position="419"/>
    </location>
</feature>
<dbReference type="Proteomes" id="UP001156669">
    <property type="component" value="Unassembled WGS sequence"/>
</dbReference>
<evidence type="ECO:0000313" key="3">
    <source>
        <dbReference type="Proteomes" id="UP001156669"/>
    </source>
</evidence>
<proteinExistence type="predicted"/>
<protein>
    <submittedName>
        <fullName evidence="2">Uncharacterized protein</fullName>
    </submittedName>
</protein>
<feature type="region of interest" description="Disordered" evidence="1">
    <location>
        <begin position="65"/>
        <end position="141"/>
    </location>
</feature>
<feature type="compositionally biased region" description="Basic and acidic residues" evidence="1">
    <location>
        <begin position="399"/>
        <end position="419"/>
    </location>
</feature>
<reference evidence="3" key="1">
    <citation type="journal article" date="2019" name="Int. J. Syst. Evol. Microbiol.">
        <title>The Global Catalogue of Microorganisms (GCM) 10K type strain sequencing project: providing services to taxonomists for standard genome sequencing and annotation.</title>
        <authorList>
            <consortium name="The Broad Institute Genomics Platform"/>
            <consortium name="The Broad Institute Genome Sequencing Center for Infectious Disease"/>
            <person name="Wu L."/>
            <person name="Ma J."/>
        </authorList>
    </citation>
    <scope>NUCLEOTIDE SEQUENCE [LARGE SCALE GENOMIC DNA]</scope>
    <source>
        <strain evidence="3">NBRC 110633</strain>
    </source>
</reference>
<dbReference type="RefSeq" id="WP_045403591.1">
    <property type="nucleotide sequence ID" value="NZ_BBLD01000063.1"/>
</dbReference>
<feature type="compositionally biased region" description="Polar residues" evidence="1">
    <location>
        <begin position="107"/>
        <end position="132"/>
    </location>
</feature>
<dbReference type="EMBL" id="BSOE01000052">
    <property type="protein sequence ID" value="GLR05228.1"/>
    <property type="molecule type" value="Genomic_DNA"/>
</dbReference>
<gene>
    <name evidence="2" type="ORF">GCM10007906_28160</name>
</gene>
<evidence type="ECO:0000313" key="2">
    <source>
        <dbReference type="EMBL" id="GLR05228.1"/>
    </source>
</evidence>
<keyword evidence="3" id="KW-1185">Reference proteome</keyword>